<evidence type="ECO:0000256" key="1">
    <source>
        <dbReference type="SAM" id="MobiDB-lite"/>
    </source>
</evidence>
<feature type="compositionally biased region" description="Basic and acidic residues" evidence="1">
    <location>
        <begin position="184"/>
        <end position="199"/>
    </location>
</feature>
<dbReference type="OrthoDB" id="2529788at2759"/>
<keyword evidence="3" id="KW-1185">Reference proteome</keyword>
<dbReference type="AlphaFoldDB" id="A0A5C5FSQ8"/>
<protein>
    <submittedName>
        <fullName evidence="2">Uncharacterized protein</fullName>
    </submittedName>
</protein>
<accession>A0A5C5FSQ8</accession>
<sequence>MSLGLLDKASDFIQGEQGQNLINKLSGSGNDNNNTSSNQQSSTGRRDESAIQRDDQQSYGGPTSGFDSTSERYTSGQGAPSSESKSATDDAEWEDEDSNRRRRTSTSGRRGDANAYSSSRGDFSPTGAAYGETATPSYGAREAGADGAFLGERDDDAEPQREAQRNNPYSAAAAVGGEDDDGDEQQRQGYERGSEERFDSSYGGGDRGVDFVASGGGSAYGDGLNEYGGAGRNNDGYGRSSYEPDQPVEQRDGRPGGERDNYP</sequence>
<proteinExistence type="predicted"/>
<feature type="compositionally biased region" description="Polar residues" evidence="1">
    <location>
        <begin position="57"/>
        <end position="85"/>
    </location>
</feature>
<comment type="caution">
    <text evidence="2">The sequence shown here is derived from an EMBL/GenBank/DDBJ whole genome shotgun (WGS) entry which is preliminary data.</text>
</comment>
<feature type="compositionally biased region" description="Basic and acidic residues" evidence="1">
    <location>
        <begin position="248"/>
        <end position="263"/>
    </location>
</feature>
<gene>
    <name evidence="2" type="ORF">DMC30DRAFT_417972</name>
</gene>
<dbReference type="STRING" id="5288.A0A5C5FSQ8"/>
<dbReference type="EMBL" id="SOZI01000098">
    <property type="protein sequence ID" value="TNY19369.1"/>
    <property type="molecule type" value="Genomic_DNA"/>
</dbReference>
<reference evidence="2 3" key="1">
    <citation type="submission" date="2019-03" db="EMBL/GenBank/DDBJ databases">
        <title>Rhodosporidium diobovatum UCD-FST 08-225 genome sequencing, assembly, and annotation.</title>
        <authorList>
            <person name="Fakankun I.U."/>
            <person name="Fristensky B."/>
            <person name="Levin D.B."/>
        </authorList>
    </citation>
    <scope>NUCLEOTIDE SEQUENCE [LARGE SCALE GENOMIC DNA]</scope>
    <source>
        <strain evidence="2 3">UCD-FST 08-225</strain>
    </source>
</reference>
<evidence type="ECO:0000313" key="2">
    <source>
        <dbReference type="EMBL" id="TNY19369.1"/>
    </source>
</evidence>
<feature type="region of interest" description="Disordered" evidence="1">
    <location>
        <begin position="1"/>
        <end position="263"/>
    </location>
</feature>
<evidence type="ECO:0000313" key="3">
    <source>
        <dbReference type="Proteomes" id="UP000311382"/>
    </source>
</evidence>
<feature type="compositionally biased region" description="Low complexity" evidence="1">
    <location>
        <begin position="26"/>
        <end position="43"/>
    </location>
</feature>
<feature type="compositionally biased region" description="Polar residues" evidence="1">
    <location>
        <begin position="16"/>
        <end position="25"/>
    </location>
</feature>
<feature type="compositionally biased region" description="Basic and acidic residues" evidence="1">
    <location>
        <begin position="44"/>
        <end position="56"/>
    </location>
</feature>
<organism evidence="2 3">
    <name type="scientific">Rhodotorula diobovata</name>
    <dbReference type="NCBI Taxonomy" id="5288"/>
    <lineage>
        <taxon>Eukaryota</taxon>
        <taxon>Fungi</taxon>
        <taxon>Dikarya</taxon>
        <taxon>Basidiomycota</taxon>
        <taxon>Pucciniomycotina</taxon>
        <taxon>Microbotryomycetes</taxon>
        <taxon>Sporidiobolales</taxon>
        <taxon>Sporidiobolaceae</taxon>
        <taxon>Rhodotorula</taxon>
    </lineage>
</organism>
<dbReference type="Proteomes" id="UP000311382">
    <property type="component" value="Unassembled WGS sequence"/>
</dbReference>
<name>A0A5C5FSQ8_9BASI</name>
<feature type="compositionally biased region" description="Gly residues" evidence="1">
    <location>
        <begin position="214"/>
        <end position="231"/>
    </location>
</feature>